<dbReference type="OrthoDB" id="9782546at2"/>
<dbReference type="Gene3D" id="3.20.20.70">
    <property type="entry name" value="Aldolase class I"/>
    <property type="match status" value="1"/>
</dbReference>
<dbReference type="NCBIfam" id="TIGR00078">
    <property type="entry name" value="nadC"/>
    <property type="match status" value="1"/>
</dbReference>
<evidence type="ECO:0000256" key="4">
    <source>
        <dbReference type="ARBA" id="ARBA00011218"/>
    </source>
</evidence>
<organism evidence="16 17">
    <name type="scientific">Lignipirellula cremea</name>
    <dbReference type="NCBI Taxonomy" id="2528010"/>
    <lineage>
        <taxon>Bacteria</taxon>
        <taxon>Pseudomonadati</taxon>
        <taxon>Planctomycetota</taxon>
        <taxon>Planctomycetia</taxon>
        <taxon>Pirellulales</taxon>
        <taxon>Pirellulaceae</taxon>
        <taxon>Lignipirellula</taxon>
    </lineage>
</organism>
<feature type="binding site" evidence="13">
    <location>
        <position position="110"/>
    </location>
    <ligand>
        <name>substrate</name>
    </ligand>
</feature>
<evidence type="ECO:0000256" key="5">
    <source>
        <dbReference type="ARBA" id="ARBA00011944"/>
    </source>
</evidence>
<keyword evidence="7 12" id="KW-0328">Glycosyltransferase</keyword>
<dbReference type="GO" id="GO:0004514">
    <property type="term" value="F:nicotinate-nucleotide diphosphorylase (carboxylating) activity"/>
    <property type="evidence" value="ECO:0007669"/>
    <property type="project" value="UniProtKB-EC"/>
</dbReference>
<dbReference type="Gene3D" id="3.90.1170.20">
    <property type="entry name" value="Quinolinate phosphoribosyl transferase, N-terminal domain"/>
    <property type="match status" value="1"/>
</dbReference>
<dbReference type="AlphaFoldDB" id="A0A518DUL5"/>
<dbReference type="EC" id="2.4.2.19" evidence="5"/>
<comment type="function">
    <text evidence="1">Involved in the catabolism of quinolinic acid (QA).</text>
</comment>
<evidence type="ECO:0000256" key="1">
    <source>
        <dbReference type="ARBA" id="ARBA00003237"/>
    </source>
</evidence>
<feature type="binding site" evidence="13">
    <location>
        <position position="167"/>
    </location>
    <ligand>
        <name>substrate</name>
    </ligand>
</feature>
<protein>
    <recommendedName>
        <fullName evidence="11">Probable nicotinate-nucleotide pyrophosphorylase [carboxylating]</fullName>
        <ecNumber evidence="5">2.4.2.19</ecNumber>
    </recommendedName>
    <alternativeName>
        <fullName evidence="9">Quinolinate phosphoribosyltransferase [decarboxylating]</fullName>
    </alternativeName>
</protein>
<dbReference type="PANTHER" id="PTHR32179">
    <property type="entry name" value="NICOTINATE-NUCLEOTIDE PYROPHOSPHORYLASE [CARBOXYLATING]"/>
    <property type="match status" value="1"/>
</dbReference>
<evidence type="ECO:0000313" key="16">
    <source>
        <dbReference type="EMBL" id="QDU95531.1"/>
    </source>
</evidence>
<feature type="domain" description="Quinolinate phosphoribosyl transferase C-terminal" evidence="14">
    <location>
        <begin position="122"/>
        <end position="300"/>
    </location>
</feature>
<dbReference type="RefSeq" id="WP_145054256.1">
    <property type="nucleotide sequence ID" value="NZ_CP036433.1"/>
</dbReference>
<dbReference type="InterPro" id="IPR037128">
    <property type="entry name" value="Quinolinate_PRibosylTase_N_sf"/>
</dbReference>
<dbReference type="InterPro" id="IPR002638">
    <property type="entry name" value="Quinolinate_PRibosylTrfase_C"/>
</dbReference>
<dbReference type="InterPro" id="IPR027277">
    <property type="entry name" value="NadC/ModD"/>
</dbReference>
<feature type="binding site" evidence="13">
    <location>
        <begin position="264"/>
        <end position="266"/>
    </location>
    <ligand>
        <name>substrate</name>
    </ligand>
</feature>
<evidence type="ECO:0000256" key="13">
    <source>
        <dbReference type="PIRSR" id="PIRSR006250-1"/>
    </source>
</evidence>
<evidence type="ECO:0000256" key="8">
    <source>
        <dbReference type="ARBA" id="ARBA00022679"/>
    </source>
</evidence>
<evidence type="ECO:0000256" key="12">
    <source>
        <dbReference type="PIRNR" id="PIRNR006250"/>
    </source>
</evidence>
<feature type="domain" description="Quinolinate phosphoribosyl transferase N-terminal" evidence="15">
    <location>
        <begin position="35"/>
        <end position="120"/>
    </location>
</feature>
<evidence type="ECO:0000259" key="14">
    <source>
        <dbReference type="Pfam" id="PF01729"/>
    </source>
</evidence>
<feature type="binding site" evidence="13">
    <location>
        <position position="177"/>
    </location>
    <ligand>
        <name>substrate</name>
    </ligand>
</feature>
<comment type="pathway">
    <text evidence="2">Cofactor biosynthesis; NAD(+) biosynthesis; nicotinate D-ribonucleotide from quinolinate: step 1/1.</text>
</comment>
<evidence type="ECO:0000313" key="17">
    <source>
        <dbReference type="Proteomes" id="UP000317648"/>
    </source>
</evidence>
<dbReference type="InterPro" id="IPR036068">
    <property type="entry name" value="Nicotinate_pribotase-like_C"/>
</dbReference>
<evidence type="ECO:0000256" key="3">
    <source>
        <dbReference type="ARBA" id="ARBA00009400"/>
    </source>
</evidence>
<keyword evidence="6" id="KW-0662">Pyridine nucleotide biosynthesis</keyword>
<name>A0A518DUL5_9BACT</name>
<feature type="binding site" evidence="13">
    <location>
        <begin position="143"/>
        <end position="145"/>
    </location>
    <ligand>
        <name>substrate</name>
    </ligand>
</feature>
<dbReference type="EMBL" id="CP036433">
    <property type="protein sequence ID" value="QDU95531.1"/>
    <property type="molecule type" value="Genomic_DNA"/>
</dbReference>
<comment type="catalytic activity">
    <reaction evidence="10">
        <text>nicotinate beta-D-ribonucleotide + CO2 + diphosphate = quinolinate + 5-phospho-alpha-D-ribose 1-diphosphate + 2 H(+)</text>
        <dbReference type="Rhea" id="RHEA:12733"/>
        <dbReference type="ChEBI" id="CHEBI:15378"/>
        <dbReference type="ChEBI" id="CHEBI:16526"/>
        <dbReference type="ChEBI" id="CHEBI:29959"/>
        <dbReference type="ChEBI" id="CHEBI:33019"/>
        <dbReference type="ChEBI" id="CHEBI:57502"/>
        <dbReference type="ChEBI" id="CHEBI:58017"/>
        <dbReference type="EC" id="2.4.2.19"/>
    </reaction>
</comment>
<sequence length="306" mass="33532">MTRDYRQVAWDSALEDDLRQLIRLAVREDLERAQDWTTVALAPAGVRSQAGVVARQQGVAAGLQAAEIIFHEMDIDARVERIVEDGQRLQPGQTLLEIDAPTRDLLTAERTLLNFLGRLCGVATNTEAYVARITGCAARLYDTRKTTPGWRRLEKYAVRCGGGVNHRTGLYDAILIKDNHLAFAQSTARTPADAVAASRDFLSQYPGGLPEMVIEVEVDTLEQLQQVLPQSPDVVLLDNMPPEQLRQAIGLRDQLAPGVALEASGGITLETIRSIAETGVDRISVGALTHSAINYDVGLDWRTPVE</sequence>
<evidence type="ECO:0000256" key="7">
    <source>
        <dbReference type="ARBA" id="ARBA00022676"/>
    </source>
</evidence>
<dbReference type="FunFam" id="3.90.1170.20:FF:000001">
    <property type="entry name" value="Nicotinate-nucleotide diphosphorylase (Carboxylating)"/>
    <property type="match status" value="1"/>
</dbReference>
<keyword evidence="8 12" id="KW-0808">Transferase</keyword>
<gene>
    <name evidence="16" type="primary">nadC</name>
    <name evidence="16" type="ORF">Pla8534_33460</name>
</gene>
<dbReference type="PANTHER" id="PTHR32179:SF3">
    <property type="entry name" value="NICOTINATE-NUCLEOTIDE PYROPHOSPHORYLASE [CARBOXYLATING]"/>
    <property type="match status" value="1"/>
</dbReference>
<keyword evidence="17" id="KW-1185">Reference proteome</keyword>
<dbReference type="CDD" id="cd01572">
    <property type="entry name" value="QPRTase"/>
    <property type="match status" value="1"/>
</dbReference>
<dbReference type="PIRSF" id="PIRSF006250">
    <property type="entry name" value="NadC_ModD"/>
    <property type="match status" value="1"/>
</dbReference>
<evidence type="ECO:0000259" key="15">
    <source>
        <dbReference type="Pfam" id="PF02749"/>
    </source>
</evidence>
<dbReference type="SUPFAM" id="SSF54675">
    <property type="entry name" value="Nicotinate/Quinolinate PRTase N-terminal domain-like"/>
    <property type="match status" value="1"/>
</dbReference>
<dbReference type="InterPro" id="IPR013785">
    <property type="entry name" value="Aldolase_TIM"/>
</dbReference>
<reference evidence="16 17" key="1">
    <citation type="submission" date="2019-02" db="EMBL/GenBank/DDBJ databases">
        <title>Deep-cultivation of Planctomycetes and their phenomic and genomic characterization uncovers novel biology.</title>
        <authorList>
            <person name="Wiegand S."/>
            <person name="Jogler M."/>
            <person name="Boedeker C."/>
            <person name="Pinto D."/>
            <person name="Vollmers J."/>
            <person name="Rivas-Marin E."/>
            <person name="Kohn T."/>
            <person name="Peeters S.H."/>
            <person name="Heuer A."/>
            <person name="Rast P."/>
            <person name="Oberbeckmann S."/>
            <person name="Bunk B."/>
            <person name="Jeske O."/>
            <person name="Meyerdierks A."/>
            <person name="Storesund J.E."/>
            <person name="Kallscheuer N."/>
            <person name="Luecker S."/>
            <person name="Lage O.M."/>
            <person name="Pohl T."/>
            <person name="Merkel B.J."/>
            <person name="Hornburger P."/>
            <person name="Mueller R.-W."/>
            <person name="Bruemmer F."/>
            <person name="Labrenz M."/>
            <person name="Spormann A.M."/>
            <person name="Op den Camp H."/>
            <person name="Overmann J."/>
            <person name="Amann R."/>
            <person name="Jetten M.S.M."/>
            <person name="Mascher T."/>
            <person name="Medema M.H."/>
            <person name="Devos D.P."/>
            <person name="Kaster A.-K."/>
            <person name="Ovreas L."/>
            <person name="Rohde M."/>
            <person name="Galperin M.Y."/>
            <person name="Jogler C."/>
        </authorList>
    </citation>
    <scope>NUCLEOTIDE SEQUENCE [LARGE SCALE GENOMIC DNA]</scope>
    <source>
        <strain evidence="16 17">Pla85_3_4</strain>
    </source>
</reference>
<comment type="similarity">
    <text evidence="3 12">Belongs to the NadC/ModD family.</text>
</comment>
<evidence type="ECO:0000256" key="9">
    <source>
        <dbReference type="ARBA" id="ARBA00033102"/>
    </source>
</evidence>
<dbReference type="InterPro" id="IPR022412">
    <property type="entry name" value="Quinolinate_PRibosylTrfase_N"/>
</dbReference>
<accession>A0A518DUL5</accession>
<dbReference type="GO" id="GO:0009435">
    <property type="term" value="P:NAD+ biosynthetic process"/>
    <property type="evidence" value="ECO:0007669"/>
    <property type="project" value="UniProtKB-UniPathway"/>
</dbReference>
<dbReference type="Proteomes" id="UP000317648">
    <property type="component" value="Chromosome"/>
</dbReference>
<dbReference type="InterPro" id="IPR004393">
    <property type="entry name" value="NadC"/>
</dbReference>
<dbReference type="Pfam" id="PF01729">
    <property type="entry name" value="QRPTase_C"/>
    <property type="match status" value="1"/>
</dbReference>
<evidence type="ECO:0000256" key="6">
    <source>
        <dbReference type="ARBA" id="ARBA00022642"/>
    </source>
</evidence>
<comment type="subunit">
    <text evidence="4">Hexamer formed by 3 homodimers.</text>
</comment>
<feature type="binding site" evidence="13">
    <location>
        <begin position="285"/>
        <end position="287"/>
    </location>
    <ligand>
        <name>substrate</name>
    </ligand>
</feature>
<evidence type="ECO:0000256" key="10">
    <source>
        <dbReference type="ARBA" id="ARBA00047445"/>
    </source>
</evidence>
<dbReference type="KEGG" id="lcre:Pla8534_33460"/>
<proteinExistence type="inferred from homology"/>
<dbReference type="GO" id="GO:0005737">
    <property type="term" value="C:cytoplasm"/>
    <property type="evidence" value="ECO:0007669"/>
    <property type="project" value="TreeGrafter"/>
</dbReference>
<dbReference type="SUPFAM" id="SSF51690">
    <property type="entry name" value="Nicotinate/Quinolinate PRTase C-terminal domain-like"/>
    <property type="match status" value="1"/>
</dbReference>
<dbReference type="UniPathway" id="UPA00253">
    <property type="reaction ID" value="UER00331"/>
</dbReference>
<dbReference type="Pfam" id="PF02749">
    <property type="entry name" value="QRPTase_N"/>
    <property type="match status" value="1"/>
</dbReference>
<dbReference type="FunFam" id="3.20.20.70:FF:000030">
    <property type="entry name" value="Nicotinate-nucleotide pyrophosphorylase, carboxylating"/>
    <property type="match status" value="1"/>
</dbReference>
<feature type="binding site" evidence="13">
    <location>
        <position position="238"/>
    </location>
    <ligand>
        <name>substrate</name>
    </ligand>
</feature>
<evidence type="ECO:0000256" key="11">
    <source>
        <dbReference type="ARBA" id="ARBA00069173"/>
    </source>
</evidence>
<dbReference type="GO" id="GO:0034213">
    <property type="term" value="P:quinolinate catabolic process"/>
    <property type="evidence" value="ECO:0007669"/>
    <property type="project" value="TreeGrafter"/>
</dbReference>
<evidence type="ECO:0000256" key="2">
    <source>
        <dbReference type="ARBA" id="ARBA00004893"/>
    </source>
</evidence>
<feature type="binding site" evidence="13">
    <location>
        <position position="217"/>
    </location>
    <ligand>
        <name>substrate</name>
    </ligand>
</feature>